<organism evidence="2 3">
    <name type="scientific">Novosphingobium pentaromativorans</name>
    <dbReference type="NCBI Taxonomy" id="205844"/>
    <lineage>
        <taxon>Bacteria</taxon>
        <taxon>Pseudomonadati</taxon>
        <taxon>Pseudomonadota</taxon>
        <taxon>Alphaproteobacteria</taxon>
        <taxon>Sphingomonadales</taxon>
        <taxon>Sphingomonadaceae</taxon>
        <taxon>Novosphingobium</taxon>
    </lineage>
</organism>
<evidence type="ECO:0000256" key="1">
    <source>
        <dbReference type="SAM" id="MobiDB-lite"/>
    </source>
</evidence>
<feature type="compositionally biased region" description="Acidic residues" evidence="1">
    <location>
        <begin position="418"/>
        <end position="433"/>
    </location>
</feature>
<gene>
    <name evidence="2" type="ORF">DI555_06510</name>
</gene>
<feature type="compositionally biased region" description="Basic and acidic residues" evidence="1">
    <location>
        <begin position="16"/>
        <end position="26"/>
    </location>
</feature>
<dbReference type="NCBIfam" id="TIGR01537">
    <property type="entry name" value="portal_HK97"/>
    <property type="match status" value="1"/>
</dbReference>
<proteinExistence type="predicted"/>
<sequence>MSPDDYIHRSAAQRASEVRSIEDPTHRLSENPEALLAMLGALDSRSALPPVSIDAALGVPAVMCAVGFLSRALASLPLQAFRGGDGGEKLDDGLAMLLNEAPNEETSSFEWRRHMWQQVFTGGRGMSWIERAGARPVAIWPLDPKETSIQRRNGRKIFISEGREYPARDIIDVSFMPKSDLVGHYSPIFLARKAISLAIAMNDFAGSFFASGGVPPLALEGPLPQGVDAFKRAQADIQRAIDHAKKANAPFFGMPPGHALKPIGIEPANGQMIEQRLFQIQEIARIWGLPPVFLQDLSKGTFSNTEQQDLQLVKHVVGQWAKAFEDELNLKLFGQRRRSRKAKHNLDGMQRGAFKDRIEGIARAIQTGQMTPNEARALENRPPDPSGAGAKLYIQGATVVLGTSPGQGHNGGPPLNDNQEDGGDADTDDKTEE</sequence>
<dbReference type="Proteomes" id="UP000249082">
    <property type="component" value="Unassembled WGS sequence"/>
</dbReference>
<feature type="region of interest" description="Disordered" evidence="1">
    <location>
        <begin position="368"/>
        <end position="433"/>
    </location>
</feature>
<name>A0A2W5NRS5_9SPHN</name>
<dbReference type="Pfam" id="PF04860">
    <property type="entry name" value="Phage_portal"/>
    <property type="match status" value="1"/>
</dbReference>
<dbReference type="InterPro" id="IPR006427">
    <property type="entry name" value="Portal_HK97"/>
</dbReference>
<feature type="region of interest" description="Disordered" evidence="1">
    <location>
        <begin position="1"/>
        <end position="26"/>
    </location>
</feature>
<evidence type="ECO:0000313" key="3">
    <source>
        <dbReference type="Proteomes" id="UP000249082"/>
    </source>
</evidence>
<accession>A0A2W5NRS5</accession>
<protein>
    <submittedName>
        <fullName evidence="2">Phage portal protein</fullName>
    </submittedName>
</protein>
<reference evidence="2 3" key="1">
    <citation type="submission" date="2017-08" db="EMBL/GenBank/DDBJ databases">
        <title>Infants hospitalized years apart are colonized by the same room-sourced microbial strains.</title>
        <authorList>
            <person name="Brooks B."/>
            <person name="Olm M.R."/>
            <person name="Firek B.A."/>
            <person name="Baker R."/>
            <person name="Thomas B.C."/>
            <person name="Morowitz M.J."/>
            <person name="Banfield J.F."/>
        </authorList>
    </citation>
    <scope>NUCLEOTIDE SEQUENCE [LARGE SCALE GENOMIC DNA]</scope>
    <source>
        <strain evidence="2">S2_005_002_R2_33</strain>
    </source>
</reference>
<dbReference type="AlphaFoldDB" id="A0A2W5NRS5"/>
<dbReference type="EMBL" id="QFPX01000004">
    <property type="protein sequence ID" value="PZQ56261.1"/>
    <property type="molecule type" value="Genomic_DNA"/>
</dbReference>
<evidence type="ECO:0000313" key="2">
    <source>
        <dbReference type="EMBL" id="PZQ56261.1"/>
    </source>
</evidence>
<dbReference type="InterPro" id="IPR006944">
    <property type="entry name" value="Phage/GTA_portal"/>
</dbReference>
<comment type="caution">
    <text evidence="2">The sequence shown here is derived from an EMBL/GenBank/DDBJ whole genome shotgun (WGS) entry which is preliminary data.</text>
</comment>